<feature type="non-terminal residue" evidence="1">
    <location>
        <position position="1"/>
    </location>
</feature>
<sequence>AEDGDGDTDALPVDISTSFGFRDDGPVISPAIADGTVDFVNGDTTSDAGFLDYGNDSAGTFTFVGYTEQLPDDTVLGTITETLSVGDTVITYSSAIYGDLFRITLDDNAPGGYTFEVLQSAPVVLNALGISSVDAGGPSETEVVPAPSGTIVTFDGFLSNNFNGDAQVEYAAGNQPPPPAPDGGPDDDVNISTPGIGLKDNQMDPGEQLRISFSDDVSGIQLLFEGATGAANTFDIRFVAYDDGSLIADVAYLDENLPKGNSQLLIDFLSGEPFDVETDALDAGEDFDEVFVFINFDGPNTGVRIKEVSLYEQASIPDFSIDYTVRASGGDLDFVEDSFTLNIDSDADGFIFA</sequence>
<dbReference type="EMBL" id="JBFBVU010000066">
    <property type="protein sequence ID" value="MEV8469017.1"/>
    <property type="molecule type" value="Genomic_DNA"/>
</dbReference>
<dbReference type="Proteomes" id="UP001553161">
    <property type="component" value="Unassembled WGS sequence"/>
</dbReference>
<reference evidence="1 2" key="1">
    <citation type="submission" date="2024-07" db="EMBL/GenBank/DDBJ databases">
        <authorList>
            <person name="Kang M."/>
        </authorList>
    </citation>
    <scope>NUCLEOTIDE SEQUENCE [LARGE SCALE GENOMIC DNA]</scope>
    <source>
        <strain evidence="1 2">DFM31</strain>
    </source>
</reference>
<evidence type="ECO:0000313" key="2">
    <source>
        <dbReference type="Proteomes" id="UP001553161"/>
    </source>
</evidence>
<name>A0ABV3LBT4_9RHOB</name>
<accession>A0ABV3LBT4</accession>
<dbReference type="RefSeq" id="WP_366194970.1">
    <property type="nucleotide sequence ID" value="NZ_JBFBVU010000066.1"/>
</dbReference>
<proteinExistence type="predicted"/>
<keyword evidence="2" id="KW-1185">Reference proteome</keyword>
<protein>
    <submittedName>
        <fullName evidence="1">Uncharacterized protein</fullName>
    </submittedName>
</protein>
<comment type="caution">
    <text evidence="1">The sequence shown here is derived from an EMBL/GenBank/DDBJ whole genome shotgun (WGS) entry which is preliminary data.</text>
</comment>
<gene>
    <name evidence="1" type="ORF">AB0T83_19995</name>
</gene>
<organism evidence="1 2">
    <name type="scientific">Meridianimarinicoccus marinus</name>
    <dbReference type="NCBI Taxonomy" id="3231483"/>
    <lineage>
        <taxon>Bacteria</taxon>
        <taxon>Pseudomonadati</taxon>
        <taxon>Pseudomonadota</taxon>
        <taxon>Alphaproteobacteria</taxon>
        <taxon>Rhodobacterales</taxon>
        <taxon>Paracoccaceae</taxon>
        <taxon>Meridianimarinicoccus</taxon>
    </lineage>
</organism>
<evidence type="ECO:0000313" key="1">
    <source>
        <dbReference type="EMBL" id="MEV8469017.1"/>
    </source>
</evidence>